<reference evidence="1 2" key="1">
    <citation type="submission" date="2024-01" db="EMBL/GenBank/DDBJ databases">
        <title>The genomes of 5 underutilized Papilionoideae crops provide insights into root nodulation and disease resistanc.</title>
        <authorList>
            <person name="Jiang F."/>
        </authorList>
    </citation>
    <scope>NUCLEOTIDE SEQUENCE [LARGE SCALE GENOMIC DNA]</scope>
    <source>
        <strain evidence="1">LVBAO_FW01</strain>
        <tissue evidence="1">Leaves</tissue>
    </source>
</reference>
<organism evidence="1 2">
    <name type="scientific">Canavalia gladiata</name>
    <name type="common">Sword bean</name>
    <name type="synonym">Dolichos gladiatus</name>
    <dbReference type="NCBI Taxonomy" id="3824"/>
    <lineage>
        <taxon>Eukaryota</taxon>
        <taxon>Viridiplantae</taxon>
        <taxon>Streptophyta</taxon>
        <taxon>Embryophyta</taxon>
        <taxon>Tracheophyta</taxon>
        <taxon>Spermatophyta</taxon>
        <taxon>Magnoliopsida</taxon>
        <taxon>eudicotyledons</taxon>
        <taxon>Gunneridae</taxon>
        <taxon>Pentapetalae</taxon>
        <taxon>rosids</taxon>
        <taxon>fabids</taxon>
        <taxon>Fabales</taxon>
        <taxon>Fabaceae</taxon>
        <taxon>Papilionoideae</taxon>
        <taxon>50 kb inversion clade</taxon>
        <taxon>NPAAA clade</taxon>
        <taxon>indigoferoid/millettioid clade</taxon>
        <taxon>Phaseoleae</taxon>
        <taxon>Canavalia</taxon>
    </lineage>
</organism>
<protein>
    <submittedName>
        <fullName evidence="1">Uncharacterized protein</fullName>
    </submittedName>
</protein>
<accession>A0AAN9LP89</accession>
<evidence type="ECO:0000313" key="2">
    <source>
        <dbReference type="Proteomes" id="UP001367508"/>
    </source>
</evidence>
<gene>
    <name evidence="1" type="ORF">VNO77_20447</name>
</gene>
<name>A0AAN9LP89_CANGL</name>
<dbReference type="Proteomes" id="UP001367508">
    <property type="component" value="Unassembled WGS sequence"/>
</dbReference>
<dbReference type="AlphaFoldDB" id="A0AAN9LP89"/>
<evidence type="ECO:0000313" key="1">
    <source>
        <dbReference type="EMBL" id="KAK7339765.1"/>
    </source>
</evidence>
<proteinExistence type="predicted"/>
<dbReference type="EMBL" id="JAYMYQ010000004">
    <property type="protein sequence ID" value="KAK7339765.1"/>
    <property type="molecule type" value="Genomic_DNA"/>
</dbReference>
<comment type="caution">
    <text evidence="1">The sequence shown here is derived from an EMBL/GenBank/DDBJ whole genome shotgun (WGS) entry which is preliminary data.</text>
</comment>
<keyword evidence="2" id="KW-1185">Reference proteome</keyword>
<sequence>MVQLTLGSYSDQETSEVSRTYASVFNLSVVFSYKPRDFKDSFCCGISVVPSWKSIIMGNIRNMNLREPLCGRTSLPPPSLSLPPPSFCCCSHFSSQEETLSQSPPGL</sequence>